<dbReference type="PANTHER" id="PTHR42918">
    <property type="entry name" value="LYSYL-TRNA SYNTHETASE"/>
    <property type="match status" value="1"/>
</dbReference>
<dbReference type="AlphaFoldDB" id="A0A0F9ZIV7"/>
<dbReference type="PROSITE" id="PS50862">
    <property type="entry name" value="AA_TRNA_LIGASE_II"/>
    <property type="match status" value="1"/>
</dbReference>
<dbReference type="InterPro" id="IPR006195">
    <property type="entry name" value="aa-tRNA-synth_II"/>
</dbReference>
<keyword evidence="2" id="KW-0547">Nucleotide-binding</keyword>
<dbReference type="SUPFAM" id="SSF55681">
    <property type="entry name" value="Class II aaRS and biotin synthetases"/>
    <property type="match status" value="1"/>
</dbReference>
<dbReference type="InterPro" id="IPR018149">
    <property type="entry name" value="Lys-tRNA-synth_II_C"/>
</dbReference>
<evidence type="ECO:0000256" key="1">
    <source>
        <dbReference type="ARBA" id="ARBA00022598"/>
    </source>
</evidence>
<dbReference type="Proteomes" id="UP000034778">
    <property type="component" value="Unassembled WGS sequence"/>
</dbReference>
<feature type="domain" description="Aminoacyl-transfer RNA synthetases class-II family profile" evidence="4">
    <location>
        <begin position="1"/>
        <end position="281"/>
    </location>
</feature>
<accession>A0A0F9ZIV7</accession>
<reference evidence="5 6" key="1">
    <citation type="journal article" date="2015" name="Nature">
        <title>rRNA introns, odd ribosomes, and small enigmatic genomes across a large radiation of phyla.</title>
        <authorList>
            <person name="Brown C.T."/>
            <person name="Hug L.A."/>
            <person name="Thomas B.C."/>
            <person name="Sharon I."/>
            <person name="Castelle C.J."/>
            <person name="Singh A."/>
            <person name="Wilkins M.J."/>
            <person name="Williams K.H."/>
            <person name="Banfield J.F."/>
        </authorList>
    </citation>
    <scope>NUCLEOTIDE SEQUENCE [LARGE SCALE GENOMIC DNA]</scope>
</reference>
<gene>
    <name evidence="5" type="ORF">UR35_C0012G0001</name>
</gene>
<comment type="caution">
    <text evidence="5">The sequence shown here is derived from an EMBL/GenBank/DDBJ whole genome shotgun (WGS) entry which is preliminary data.</text>
</comment>
<dbReference type="InterPro" id="IPR045864">
    <property type="entry name" value="aa-tRNA-synth_II/BPL/LPL"/>
</dbReference>
<proteinExistence type="predicted"/>
<dbReference type="GO" id="GO:0004824">
    <property type="term" value="F:lysine-tRNA ligase activity"/>
    <property type="evidence" value="ECO:0007669"/>
    <property type="project" value="InterPro"/>
</dbReference>
<dbReference type="GO" id="GO:0000049">
    <property type="term" value="F:tRNA binding"/>
    <property type="evidence" value="ECO:0007669"/>
    <property type="project" value="TreeGrafter"/>
</dbReference>
<dbReference type="GO" id="GO:0005524">
    <property type="term" value="F:ATP binding"/>
    <property type="evidence" value="ECO:0007669"/>
    <property type="project" value="UniProtKB-KW"/>
</dbReference>
<keyword evidence="3" id="KW-0067">ATP-binding</keyword>
<sequence length="289" mass="33845">HNKLDTDFYLRISDEMYLKRLIVGGFEKVFEITKVFRNEGIDFDHNPEFTMFEAQIAYQDYYYGMDLIEDIFEYTAKKVLAKTSFEYQGHKISLKKPWNRYSLVESIKKFTGVDPLNWSTLEESKRAIIKIGIKEEKKKELNKIQTIGECMAFAFEEFVEEKLIQPTIIYDYPIEVSPLAKKCDDLRFTQRFEFFAFGSELGNNYTELNDPQDLSKRFVEEKKREKAGFNEAHQTDYDYLEAIEHGFPPTCGISIGIDRFVMLLTNAKSIKEVIPFPTLRPKVAISSKK</sequence>
<evidence type="ECO:0000256" key="3">
    <source>
        <dbReference type="ARBA" id="ARBA00022840"/>
    </source>
</evidence>
<dbReference type="PANTHER" id="PTHR42918:SF15">
    <property type="entry name" value="LYSINE--TRNA LIGASE, CHLOROPLASTIC_MITOCHONDRIAL"/>
    <property type="match status" value="1"/>
</dbReference>
<protein>
    <submittedName>
        <fullName evidence="5">Lysine-tRNA ligase</fullName>
    </submittedName>
</protein>
<dbReference type="PATRIC" id="fig|1618566.3.peg.851"/>
<name>A0A0F9ZIV7_9BACT</name>
<dbReference type="Gene3D" id="3.30.930.10">
    <property type="entry name" value="Bira Bifunctional Protein, Domain 2"/>
    <property type="match status" value="1"/>
</dbReference>
<dbReference type="InterPro" id="IPR004364">
    <property type="entry name" value="Aa-tRNA-synt_II"/>
</dbReference>
<organism evidence="5 6">
    <name type="scientific">Candidatus Woesebacteria bacterium GW2011_GWB1_33_22</name>
    <dbReference type="NCBI Taxonomy" id="1618566"/>
    <lineage>
        <taxon>Bacteria</taxon>
        <taxon>Candidatus Woeseibacteriota</taxon>
    </lineage>
</organism>
<dbReference type="EMBL" id="LBOW01000012">
    <property type="protein sequence ID" value="KKP44044.1"/>
    <property type="molecule type" value="Genomic_DNA"/>
</dbReference>
<evidence type="ECO:0000259" key="4">
    <source>
        <dbReference type="PROSITE" id="PS50862"/>
    </source>
</evidence>
<evidence type="ECO:0000313" key="6">
    <source>
        <dbReference type="Proteomes" id="UP000034778"/>
    </source>
</evidence>
<evidence type="ECO:0000256" key="2">
    <source>
        <dbReference type="ARBA" id="ARBA00022741"/>
    </source>
</evidence>
<feature type="non-terminal residue" evidence="5">
    <location>
        <position position="1"/>
    </location>
</feature>
<dbReference type="PRINTS" id="PR00982">
    <property type="entry name" value="TRNASYNTHLYS"/>
</dbReference>
<dbReference type="GO" id="GO:0006430">
    <property type="term" value="P:lysyl-tRNA aminoacylation"/>
    <property type="evidence" value="ECO:0007669"/>
    <property type="project" value="InterPro"/>
</dbReference>
<dbReference type="Pfam" id="PF00152">
    <property type="entry name" value="tRNA-synt_2"/>
    <property type="match status" value="1"/>
</dbReference>
<dbReference type="GO" id="GO:0005829">
    <property type="term" value="C:cytosol"/>
    <property type="evidence" value="ECO:0007669"/>
    <property type="project" value="TreeGrafter"/>
</dbReference>
<evidence type="ECO:0000313" key="5">
    <source>
        <dbReference type="EMBL" id="KKP44044.1"/>
    </source>
</evidence>
<keyword evidence="1 5" id="KW-0436">Ligase</keyword>
<dbReference type="STRING" id="1618566.UR35_C0012G0001"/>